<accession>A0A0C1DMI2</accession>
<organism evidence="1 2">
    <name type="scientific">Pedobacter kyungheensis</name>
    <dbReference type="NCBI Taxonomy" id="1069985"/>
    <lineage>
        <taxon>Bacteria</taxon>
        <taxon>Pseudomonadati</taxon>
        <taxon>Bacteroidota</taxon>
        <taxon>Sphingobacteriia</taxon>
        <taxon>Sphingobacteriales</taxon>
        <taxon>Sphingobacteriaceae</taxon>
        <taxon>Pedobacter</taxon>
    </lineage>
</organism>
<dbReference type="EMBL" id="JSYN01000006">
    <property type="protein sequence ID" value="KIA95235.1"/>
    <property type="molecule type" value="Genomic_DNA"/>
</dbReference>
<dbReference type="NCBIfam" id="TIGR03696">
    <property type="entry name" value="Rhs_assc_core"/>
    <property type="match status" value="1"/>
</dbReference>
<gene>
    <name evidence="1" type="ORF">OC25_07950</name>
</gene>
<dbReference type="InterPro" id="IPR050708">
    <property type="entry name" value="T6SS_VgrG/RHS"/>
</dbReference>
<proteinExistence type="predicted"/>
<dbReference type="PANTHER" id="PTHR32305">
    <property type="match status" value="1"/>
</dbReference>
<dbReference type="InterPro" id="IPR022385">
    <property type="entry name" value="Rhs_assc_core"/>
</dbReference>
<comment type="caution">
    <text evidence="1">The sequence shown here is derived from an EMBL/GenBank/DDBJ whole genome shotgun (WGS) entry which is preliminary data.</text>
</comment>
<dbReference type="Gene3D" id="2.180.10.10">
    <property type="entry name" value="RHS repeat-associated core"/>
    <property type="match status" value="1"/>
</dbReference>
<evidence type="ECO:0000313" key="2">
    <source>
        <dbReference type="Proteomes" id="UP000031246"/>
    </source>
</evidence>
<keyword evidence="2" id="KW-1185">Reference proteome</keyword>
<dbReference type="Proteomes" id="UP000031246">
    <property type="component" value="Unassembled WGS sequence"/>
</dbReference>
<dbReference type="AlphaFoldDB" id="A0A0C1DMI2"/>
<dbReference type="PANTHER" id="PTHR32305:SF15">
    <property type="entry name" value="PROTEIN RHSA-RELATED"/>
    <property type="match status" value="1"/>
</dbReference>
<reference evidence="1 2" key="1">
    <citation type="submission" date="2014-10" db="EMBL/GenBank/DDBJ databases">
        <title>Pedobacter Kyungheensis.</title>
        <authorList>
            <person name="Anderson B.M."/>
            <person name="Newman J.D."/>
        </authorList>
    </citation>
    <scope>NUCLEOTIDE SEQUENCE [LARGE SCALE GENOMIC DNA]</scope>
    <source>
        <strain evidence="1 2">KACC 16221</strain>
    </source>
</reference>
<sequence length="462" mass="50492">MGNITSLNRDNTGIKTYNYYNLGNSNQLQSVSGLTIQDYEYDANGNAKKDGLSGVSLTYNYLNLPATATRTTGTTVNLAYTYDATGKKLARNSNGSVRNYIDGIEYKPDGATIDIIHTEEGIAQNNGGVYTYHYNLNDHLGNVRYTFQVTNGSIEPLQKDDYYAFGKRKTSFQGSVDNKYLYNGKELQEELGQYDYGARFYDPVIGRWNTPDLLAELAPSLSPFRYSYNNPINFTDELGLFESRKEAREYRKEHDISGRIKKDANGEYSIYDSKNGVSYSSGDDKGLGMDSHPNDGVIESTYVEGKSGFGKKDAYDVFGTGVGYVENVTWKGLSTAAKSKIAWDALKLVKNLTGYRVPVSTSGLYRGISTALPKVGVGLGVVSGAIVVGKVLVNKQIKASDVLDGVVTGVSFIPGGGWIVGGVYLGADLLTKYVSGKSIGDHLDNYVEEKFDKDGGTLTSWK</sequence>
<dbReference type="OrthoDB" id="1191296at2"/>
<protein>
    <recommendedName>
        <fullName evidence="3">RHS repeat-associated core domain-containing protein</fullName>
    </recommendedName>
</protein>
<evidence type="ECO:0008006" key="3">
    <source>
        <dbReference type="Google" id="ProtNLM"/>
    </source>
</evidence>
<name>A0A0C1DMI2_9SPHI</name>
<evidence type="ECO:0000313" key="1">
    <source>
        <dbReference type="EMBL" id="KIA95235.1"/>
    </source>
</evidence>
<dbReference type="RefSeq" id="WP_039473889.1">
    <property type="nucleotide sequence ID" value="NZ_JSYN01000006.1"/>
</dbReference>